<feature type="compositionally biased region" description="Low complexity" evidence="2">
    <location>
        <begin position="25"/>
        <end position="46"/>
    </location>
</feature>
<feature type="compositionally biased region" description="Gly residues" evidence="2">
    <location>
        <begin position="433"/>
        <end position="444"/>
    </location>
</feature>
<keyword evidence="3" id="KW-1133">Transmembrane helix</keyword>
<dbReference type="AlphaFoldDB" id="A0A7S4DP09"/>
<protein>
    <submittedName>
        <fullName evidence="4">Uncharacterized protein</fullName>
    </submittedName>
</protein>
<feature type="region of interest" description="Disordered" evidence="2">
    <location>
        <begin position="25"/>
        <end position="47"/>
    </location>
</feature>
<feature type="transmembrane region" description="Helical" evidence="3">
    <location>
        <begin position="156"/>
        <end position="176"/>
    </location>
</feature>
<feature type="region of interest" description="Disordered" evidence="2">
    <location>
        <begin position="514"/>
        <end position="539"/>
    </location>
</feature>
<proteinExistence type="predicted"/>
<feature type="compositionally biased region" description="Basic and acidic residues" evidence="2">
    <location>
        <begin position="418"/>
        <end position="432"/>
    </location>
</feature>
<feature type="transmembrane region" description="Helical" evidence="3">
    <location>
        <begin position="302"/>
        <end position="326"/>
    </location>
</feature>
<organism evidence="4">
    <name type="scientific">Lotharella globosa</name>
    <dbReference type="NCBI Taxonomy" id="91324"/>
    <lineage>
        <taxon>Eukaryota</taxon>
        <taxon>Sar</taxon>
        <taxon>Rhizaria</taxon>
        <taxon>Cercozoa</taxon>
        <taxon>Chlorarachniophyceae</taxon>
        <taxon>Lotharella</taxon>
    </lineage>
</organism>
<keyword evidence="3" id="KW-0472">Membrane</keyword>
<sequence>MEYAITNTTDGATATQQLPLEMPLTPSSSSFSSSSTPSSSSSSSSSCAPNFTCFHLGITTAKRGRHVIEILYEGAPIPSSPFGLEIVSRSCPQTHDIFEANDAGECVNTPLSQYLLFYVVFGIMPLMLVVFYFVLKRKGHEFASVFTEMMKTSSILVIRMLLNLCDFMSDVLGYLYVLRNPDLKEYRIPYSVFILLGALCSIIEVWLCVMGLRSILWKRKGRHEANALCLSEGVRKQRVTIFLQRGGVEKVGRTKEAIEMQITMARQSVFMSIVSMGTRLLEDVPFLAINITIMAQHNTMTIFLVFSVILSSILLGTTAATVWELWRGIELLQRLAELQILLGTGQLDHTDGKTLSRRKSMRRGSKRLSAYFRSPSSPYGNLRQLSLPSSREAMTATHCLHDKARLAHSSPRNHLRVEVPTSRDDRDGRMKGGDGTGGGVGRGCSMGEDKSSNGPNLTITHSPSNGSIKSLSPTPRSSRLILRGGVGMGSRSPRYRRPSPSNRMRFQFGASVAGSSNGAVDQGELDIKPLKRSSHGAIA</sequence>
<name>A0A7S4DP09_9EUKA</name>
<feature type="transmembrane region" description="Helical" evidence="3">
    <location>
        <begin position="115"/>
        <end position="135"/>
    </location>
</feature>
<feature type="transmembrane region" description="Helical" evidence="3">
    <location>
        <begin position="188"/>
        <end position="212"/>
    </location>
</feature>
<evidence type="ECO:0000313" key="4">
    <source>
        <dbReference type="EMBL" id="CAE0660892.1"/>
    </source>
</evidence>
<feature type="compositionally biased region" description="Basic residues" evidence="2">
    <location>
        <begin position="530"/>
        <end position="539"/>
    </location>
</feature>
<accession>A0A7S4DP09</accession>
<evidence type="ECO:0000256" key="2">
    <source>
        <dbReference type="SAM" id="MobiDB-lite"/>
    </source>
</evidence>
<evidence type="ECO:0000256" key="1">
    <source>
        <dbReference type="PROSITE-ProRule" id="PRU00087"/>
    </source>
</evidence>
<feature type="repeat" description="Filamin" evidence="1">
    <location>
        <begin position="54"/>
        <end position="86"/>
    </location>
</feature>
<feature type="compositionally biased region" description="Polar residues" evidence="2">
    <location>
        <begin position="452"/>
        <end position="477"/>
    </location>
</feature>
<dbReference type="InterPro" id="IPR017868">
    <property type="entry name" value="Filamin/ABP280_repeat-like"/>
</dbReference>
<feature type="region of interest" description="Disordered" evidence="2">
    <location>
        <begin position="418"/>
        <end position="502"/>
    </location>
</feature>
<dbReference type="PROSITE" id="PS50194">
    <property type="entry name" value="FILAMIN_REPEAT"/>
    <property type="match status" value="1"/>
</dbReference>
<keyword evidence="3" id="KW-0812">Transmembrane</keyword>
<dbReference type="EMBL" id="HBIV01017148">
    <property type="protein sequence ID" value="CAE0660892.1"/>
    <property type="molecule type" value="Transcribed_RNA"/>
</dbReference>
<evidence type="ECO:0000256" key="3">
    <source>
        <dbReference type="SAM" id="Phobius"/>
    </source>
</evidence>
<reference evidence="4" key="1">
    <citation type="submission" date="2021-01" db="EMBL/GenBank/DDBJ databases">
        <authorList>
            <person name="Corre E."/>
            <person name="Pelletier E."/>
            <person name="Niang G."/>
            <person name="Scheremetjew M."/>
            <person name="Finn R."/>
            <person name="Kale V."/>
            <person name="Holt S."/>
            <person name="Cochrane G."/>
            <person name="Meng A."/>
            <person name="Brown T."/>
            <person name="Cohen L."/>
        </authorList>
    </citation>
    <scope>NUCLEOTIDE SEQUENCE</scope>
    <source>
        <strain evidence="4">CCCM811</strain>
    </source>
</reference>
<gene>
    <name evidence="4" type="ORF">LGLO00237_LOCUS12479</name>
</gene>